<name>A0A7S3KVP1_9STRA</name>
<sequence length="160" mass="17843">MIAAKHMPAFLVAVFVVVCLVRGSAAHPTLREAKSMRQMLRELDERVATLEGALGGLGRKTCVGKTAVNSWQAYTGEEDATWVTVDIAHCGFDAADDPLIFTTLVCDAWGWKLTGTTSIYRNDWPESFDVFLKNMDPPEDFDHTVAKEQNFQLQYMAILQ</sequence>
<proteinExistence type="predicted"/>
<gene>
    <name evidence="2" type="ORF">ACOF00016_LOCUS494</name>
</gene>
<protein>
    <submittedName>
        <fullName evidence="2">Uncharacterized protein</fullName>
    </submittedName>
</protein>
<keyword evidence="1" id="KW-0732">Signal</keyword>
<evidence type="ECO:0000313" key="2">
    <source>
        <dbReference type="EMBL" id="CAE0402199.1"/>
    </source>
</evidence>
<organism evidence="2">
    <name type="scientific">Amphora coffeiformis</name>
    <dbReference type="NCBI Taxonomy" id="265554"/>
    <lineage>
        <taxon>Eukaryota</taxon>
        <taxon>Sar</taxon>
        <taxon>Stramenopiles</taxon>
        <taxon>Ochrophyta</taxon>
        <taxon>Bacillariophyta</taxon>
        <taxon>Bacillariophyceae</taxon>
        <taxon>Bacillariophycidae</taxon>
        <taxon>Thalassiophysales</taxon>
        <taxon>Catenulaceae</taxon>
        <taxon>Amphora</taxon>
    </lineage>
</organism>
<feature type="signal peptide" evidence="1">
    <location>
        <begin position="1"/>
        <end position="26"/>
    </location>
</feature>
<feature type="chain" id="PRO_5030867882" evidence="1">
    <location>
        <begin position="27"/>
        <end position="160"/>
    </location>
</feature>
<reference evidence="2" key="1">
    <citation type="submission" date="2021-01" db="EMBL/GenBank/DDBJ databases">
        <authorList>
            <person name="Corre E."/>
            <person name="Pelletier E."/>
            <person name="Niang G."/>
            <person name="Scheremetjew M."/>
            <person name="Finn R."/>
            <person name="Kale V."/>
            <person name="Holt S."/>
            <person name="Cochrane G."/>
            <person name="Meng A."/>
            <person name="Brown T."/>
            <person name="Cohen L."/>
        </authorList>
    </citation>
    <scope>NUCLEOTIDE SEQUENCE</scope>
    <source>
        <strain evidence="2">CCMP127</strain>
    </source>
</reference>
<evidence type="ECO:0000256" key="1">
    <source>
        <dbReference type="SAM" id="SignalP"/>
    </source>
</evidence>
<dbReference type="EMBL" id="HBIM01000563">
    <property type="protein sequence ID" value="CAE0402199.1"/>
    <property type="molecule type" value="Transcribed_RNA"/>
</dbReference>
<accession>A0A7S3KVP1</accession>
<dbReference type="AlphaFoldDB" id="A0A7S3KVP1"/>